<dbReference type="KEGG" id="ehx:EMIHUDRAFT_230110"/>
<dbReference type="Pfam" id="PF00168">
    <property type="entry name" value="C2"/>
    <property type="match status" value="1"/>
</dbReference>
<name>A0A0D3KB22_EMIH1</name>
<evidence type="ECO:0000313" key="2">
    <source>
        <dbReference type="EnsemblProtists" id="EOD32957"/>
    </source>
</evidence>
<reference evidence="2" key="2">
    <citation type="submission" date="2024-10" db="UniProtKB">
        <authorList>
            <consortium name="EnsemblProtists"/>
        </authorList>
    </citation>
    <scope>IDENTIFICATION</scope>
</reference>
<evidence type="ECO:0000313" key="3">
    <source>
        <dbReference type="Proteomes" id="UP000013827"/>
    </source>
</evidence>
<proteinExistence type="predicted"/>
<dbReference type="InterPro" id="IPR000008">
    <property type="entry name" value="C2_dom"/>
</dbReference>
<dbReference type="PaxDb" id="2903-EOD32957"/>
<dbReference type="Proteomes" id="UP000013827">
    <property type="component" value="Unassembled WGS sequence"/>
</dbReference>
<dbReference type="HOGENOM" id="CLU_2532222_0_0_1"/>
<accession>A0A0D3KB22</accession>
<sequence length="84" mass="9194">MEREVVKTEPLKLEVWDKDPIKKDDFLGYAEIDLSTWVTLFSVLGKSTSYTLELLSDDTKAKGKKATGTLEVEVTIAAMAAAAA</sequence>
<dbReference type="GeneID" id="17278229"/>
<protein>
    <recommendedName>
        <fullName evidence="1">C2 domain-containing protein</fullName>
    </recommendedName>
</protein>
<dbReference type="AlphaFoldDB" id="A0A0D3KB22"/>
<evidence type="ECO:0000259" key="1">
    <source>
        <dbReference type="Pfam" id="PF00168"/>
    </source>
</evidence>
<dbReference type="SUPFAM" id="SSF49562">
    <property type="entry name" value="C2 domain (Calcium/lipid-binding domain, CaLB)"/>
    <property type="match status" value="1"/>
</dbReference>
<reference evidence="3" key="1">
    <citation type="journal article" date="2013" name="Nature">
        <title>Pan genome of the phytoplankton Emiliania underpins its global distribution.</title>
        <authorList>
            <person name="Read B.A."/>
            <person name="Kegel J."/>
            <person name="Klute M.J."/>
            <person name="Kuo A."/>
            <person name="Lefebvre S.C."/>
            <person name="Maumus F."/>
            <person name="Mayer C."/>
            <person name="Miller J."/>
            <person name="Monier A."/>
            <person name="Salamov A."/>
            <person name="Young J."/>
            <person name="Aguilar M."/>
            <person name="Claverie J.M."/>
            <person name="Frickenhaus S."/>
            <person name="Gonzalez K."/>
            <person name="Herman E.K."/>
            <person name="Lin Y.C."/>
            <person name="Napier J."/>
            <person name="Ogata H."/>
            <person name="Sarno A.F."/>
            <person name="Shmutz J."/>
            <person name="Schroeder D."/>
            <person name="de Vargas C."/>
            <person name="Verret F."/>
            <person name="von Dassow P."/>
            <person name="Valentin K."/>
            <person name="Van de Peer Y."/>
            <person name="Wheeler G."/>
            <person name="Dacks J.B."/>
            <person name="Delwiche C.F."/>
            <person name="Dyhrman S.T."/>
            <person name="Glockner G."/>
            <person name="John U."/>
            <person name="Richards T."/>
            <person name="Worden A.Z."/>
            <person name="Zhang X."/>
            <person name="Grigoriev I.V."/>
            <person name="Allen A.E."/>
            <person name="Bidle K."/>
            <person name="Borodovsky M."/>
            <person name="Bowler C."/>
            <person name="Brownlee C."/>
            <person name="Cock J.M."/>
            <person name="Elias M."/>
            <person name="Gladyshev V.N."/>
            <person name="Groth M."/>
            <person name="Guda C."/>
            <person name="Hadaegh A."/>
            <person name="Iglesias-Rodriguez M.D."/>
            <person name="Jenkins J."/>
            <person name="Jones B.M."/>
            <person name="Lawson T."/>
            <person name="Leese F."/>
            <person name="Lindquist E."/>
            <person name="Lobanov A."/>
            <person name="Lomsadze A."/>
            <person name="Malik S.B."/>
            <person name="Marsh M.E."/>
            <person name="Mackinder L."/>
            <person name="Mock T."/>
            <person name="Mueller-Roeber B."/>
            <person name="Pagarete A."/>
            <person name="Parker M."/>
            <person name="Probert I."/>
            <person name="Quesneville H."/>
            <person name="Raines C."/>
            <person name="Rensing S.A."/>
            <person name="Riano-Pachon D.M."/>
            <person name="Richier S."/>
            <person name="Rokitta S."/>
            <person name="Shiraiwa Y."/>
            <person name="Soanes D.M."/>
            <person name="van der Giezen M."/>
            <person name="Wahlund T.M."/>
            <person name="Williams B."/>
            <person name="Wilson W."/>
            <person name="Wolfe G."/>
            <person name="Wurch L.L."/>
        </authorList>
    </citation>
    <scope>NUCLEOTIDE SEQUENCE</scope>
</reference>
<dbReference type="Gene3D" id="2.60.40.150">
    <property type="entry name" value="C2 domain"/>
    <property type="match status" value="1"/>
</dbReference>
<organism evidence="2 3">
    <name type="scientific">Emiliania huxleyi (strain CCMP1516)</name>
    <dbReference type="NCBI Taxonomy" id="280463"/>
    <lineage>
        <taxon>Eukaryota</taxon>
        <taxon>Haptista</taxon>
        <taxon>Haptophyta</taxon>
        <taxon>Prymnesiophyceae</taxon>
        <taxon>Isochrysidales</taxon>
        <taxon>Noelaerhabdaceae</taxon>
        <taxon>Emiliania</taxon>
    </lineage>
</organism>
<dbReference type="RefSeq" id="XP_005785386.1">
    <property type="nucleotide sequence ID" value="XM_005785329.1"/>
</dbReference>
<keyword evidence="3" id="KW-1185">Reference proteome</keyword>
<dbReference type="InterPro" id="IPR035892">
    <property type="entry name" value="C2_domain_sf"/>
</dbReference>
<feature type="domain" description="C2" evidence="1">
    <location>
        <begin position="7"/>
        <end position="40"/>
    </location>
</feature>
<dbReference type="EnsemblProtists" id="EOD32957">
    <property type="protein sequence ID" value="EOD32957"/>
    <property type="gene ID" value="EMIHUDRAFT_230110"/>
</dbReference>